<dbReference type="InterPro" id="IPR058980">
    <property type="entry name" value="Glyco_transf_N"/>
</dbReference>
<evidence type="ECO:0000256" key="3">
    <source>
        <dbReference type="RuleBase" id="RU003718"/>
    </source>
</evidence>
<dbReference type="SUPFAM" id="SSF53756">
    <property type="entry name" value="UDP-Glycosyltransferase/glycogen phosphorylase"/>
    <property type="match status" value="1"/>
</dbReference>
<dbReference type="PANTHER" id="PTHR11926:SF774">
    <property type="entry name" value="UDP-GLYCOSYLTRANSFERASE 85A1-RELATED"/>
    <property type="match status" value="1"/>
</dbReference>
<feature type="domain" description="Glycosyltransferase N-terminal" evidence="5">
    <location>
        <begin position="13"/>
        <end position="70"/>
    </location>
</feature>
<dbReference type="Pfam" id="PF00201">
    <property type="entry name" value="UDPGT"/>
    <property type="match status" value="1"/>
</dbReference>
<dbReference type="PANTHER" id="PTHR11926">
    <property type="entry name" value="GLUCOSYL/GLUCURONOSYL TRANSFERASES"/>
    <property type="match status" value="1"/>
</dbReference>
<dbReference type="PROSITE" id="PS00375">
    <property type="entry name" value="UDPGT"/>
    <property type="match status" value="1"/>
</dbReference>
<dbReference type="InterPro" id="IPR002213">
    <property type="entry name" value="UDP_glucos_trans"/>
</dbReference>
<dbReference type="Pfam" id="PF26168">
    <property type="entry name" value="Glyco_transf_N"/>
    <property type="match status" value="1"/>
</dbReference>
<sequence length="492" mass="55000">MGSSSITEKPHAVCVPFPAQGHINPMLRLAQLLHFKGFHITFVNTDYNQKRLLKSQGPDYLNALPSFRFESIPDGLPESNIDVTQDIPSLCDSTSKTCLTLFKNLLSKLNHEASASENFHVPPVTCIVSDGCMSFTLNAAKELGIPEVLFWTTSACGFACYVQYRRLVEMGITPLKDSSYVTNGYLENVIEWIPGIKDIRLRDIPSFIRTTEPDDIMLNFLQNECNRARMASAIVLNTFDALEHDVLDSFPSINLPPVYSIGPLHLLINQVTDKDLKSIGSNLWKEEPECLEWLDTKAQNSVVYVNFGSITVMKNDQLLEFAWGLANSKKEFLWVIRPDLVAGNAAVLPPELMAETKNRGLLVNWCPQEQVLSHPAIVGFLTHSGWNSTLESVCAGIPVICWPFFAEQQTNCRFSCTEWGIGMEIKDDVMRDDVEILVRELMEGEKGKQVKRKAMEWKKLAEEAISASHGSSYVNLDSLVHQVLLSGSLKSA</sequence>
<accession>A0AAD7PL12</accession>
<dbReference type="CDD" id="cd03784">
    <property type="entry name" value="GT1_Gtf-like"/>
    <property type="match status" value="1"/>
</dbReference>
<dbReference type="Proteomes" id="UP001163823">
    <property type="component" value="Chromosome 8"/>
</dbReference>
<dbReference type="GO" id="GO:0080044">
    <property type="term" value="F:quercetin 7-O-glucosyltransferase activity"/>
    <property type="evidence" value="ECO:0007669"/>
    <property type="project" value="TreeGrafter"/>
</dbReference>
<keyword evidence="3" id="KW-0328">Glycosyltransferase</keyword>
<dbReference type="InterPro" id="IPR035595">
    <property type="entry name" value="UDP_glycos_trans_CS"/>
</dbReference>
<evidence type="ECO:0000259" key="5">
    <source>
        <dbReference type="Pfam" id="PF26168"/>
    </source>
</evidence>
<proteinExistence type="inferred from homology"/>
<keyword evidence="2 3" id="KW-0808">Transferase</keyword>
<dbReference type="AlphaFoldDB" id="A0AAD7PL12"/>
<evidence type="ECO:0000313" key="6">
    <source>
        <dbReference type="EMBL" id="KAJ7958992.1"/>
    </source>
</evidence>
<keyword evidence="7" id="KW-1185">Reference proteome</keyword>
<evidence type="ECO:0000256" key="1">
    <source>
        <dbReference type="ARBA" id="ARBA00009995"/>
    </source>
</evidence>
<dbReference type="KEGG" id="qsa:O6P43_019630"/>
<dbReference type="EC" id="2.4.1.-" evidence="4"/>
<organism evidence="6 7">
    <name type="scientific">Quillaja saponaria</name>
    <name type="common">Soap bark tree</name>
    <dbReference type="NCBI Taxonomy" id="32244"/>
    <lineage>
        <taxon>Eukaryota</taxon>
        <taxon>Viridiplantae</taxon>
        <taxon>Streptophyta</taxon>
        <taxon>Embryophyta</taxon>
        <taxon>Tracheophyta</taxon>
        <taxon>Spermatophyta</taxon>
        <taxon>Magnoliopsida</taxon>
        <taxon>eudicotyledons</taxon>
        <taxon>Gunneridae</taxon>
        <taxon>Pentapetalae</taxon>
        <taxon>rosids</taxon>
        <taxon>fabids</taxon>
        <taxon>Fabales</taxon>
        <taxon>Quillajaceae</taxon>
        <taxon>Quillaja</taxon>
    </lineage>
</organism>
<reference evidence="6" key="1">
    <citation type="journal article" date="2023" name="Science">
        <title>Elucidation of the pathway for biosynthesis of saponin adjuvants from the soapbark tree.</title>
        <authorList>
            <person name="Reed J."/>
            <person name="Orme A."/>
            <person name="El-Demerdash A."/>
            <person name="Owen C."/>
            <person name="Martin L.B.B."/>
            <person name="Misra R.C."/>
            <person name="Kikuchi S."/>
            <person name="Rejzek M."/>
            <person name="Martin A.C."/>
            <person name="Harkess A."/>
            <person name="Leebens-Mack J."/>
            <person name="Louveau T."/>
            <person name="Stephenson M.J."/>
            <person name="Osbourn A."/>
        </authorList>
    </citation>
    <scope>NUCLEOTIDE SEQUENCE</scope>
    <source>
        <strain evidence="6">S10</strain>
    </source>
</reference>
<evidence type="ECO:0000313" key="7">
    <source>
        <dbReference type="Proteomes" id="UP001163823"/>
    </source>
</evidence>
<dbReference type="Gene3D" id="3.40.50.2000">
    <property type="entry name" value="Glycogen Phosphorylase B"/>
    <property type="match status" value="2"/>
</dbReference>
<gene>
    <name evidence="6" type="ORF">O6P43_019630</name>
</gene>
<comment type="caution">
    <text evidence="6">The sequence shown here is derived from an EMBL/GenBank/DDBJ whole genome shotgun (WGS) entry which is preliminary data.</text>
</comment>
<name>A0AAD7PL12_QUISA</name>
<protein>
    <recommendedName>
        <fullName evidence="4">Glycosyltransferase</fullName>
        <ecNumber evidence="4">2.4.1.-</ecNumber>
    </recommendedName>
</protein>
<dbReference type="EMBL" id="JARAOO010000008">
    <property type="protein sequence ID" value="KAJ7958992.1"/>
    <property type="molecule type" value="Genomic_DNA"/>
</dbReference>
<dbReference type="FunFam" id="3.40.50.2000:FF:000055">
    <property type="entry name" value="Glycosyltransferase"/>
    <property type="match status" value="1"/>
</dbReference>
<evidence type="ECO:0000256" key="2">
    <source>
        <dbReference type="ARBA" id="ARBA00022679"/>
    </source>
</evidence>
<dbReference type="GO" id="GO:0080043">
    <property type="term" value="F:quercetin 3-O-glucosyltransferase activity"/>
    <property type="evidence" value="ECO:0007669"/>
    <property type="project" value="TreeGrafter"/>
</dbReference>
<dbReference type="FunFam" id="3.40.50.2000:FF:000027">
    <property type="entry name" value="Glycosyltransferase"/>
    <property type="match status" value="1"/>
</dbReference>
<evidence type="ECO:0000256" key="4">
    <source>
        <dbReference type="RuleBase" id="RU362057"/>
    </source>
</evidence>
<comment type="similarity">
    <text evidence="1 3">Belongs to the UDP-glycosyltransferase family.</text>
</comment>